<dbReference type="Proteomes" id="UP001173578">
    <property type="component" value="Unassembled WGS sequence"/>
</dbReference>
<dbReference type="EMBL" id="JACALR010000003">
    <property type="protein sequence ID" value="MDM1551092.1"/>
    <property type="molecule type" value="Genomic_DNA"/>
</dbReference>
<evidence type="ECO:0000313" key="2">
    <source>
        <dbReference type="EMBL" id="MDM1551092.1"/>
    </source>
</evidence>
<dbReference type="AlphaFoldDB" id="A0AAW7DJ05"/>
<organism evidence="2 3">
    <name type="scientific">Empedobacter falsenii</name>
    <dbReference type="NCBI Taxonomy" id="343874"/>
    <lineage>
        <taxon>Bacteria</taxon>
        <taxon>Pseudomonadati</taxon>
        <taxon>Bacteroidota</taxon>
        <taxon>Flavobacteriia</taxon>
        <taxon>Flavobacteriales</taxon>
        <taxon>Weeksellaceae</taxon>
        <taxon>Empedobacter</taxon>
    </lineage>
</organism>
<protein>
    <submittedName>
        <fullName evidence="2">Uncharacterized protein</fullName>
    </submittedName>
</protein>
<reference evidence="2" key="2">
    <citation type="journal article" date="2022" name="Sci. Total Environ.">
        <title>Prevalence, transmission, and molecular epidemiology of tet(X)-positive bacteria among humans, animals, and environmental niches in China: An epidemiological, and genomic-based study.</title>
        <authorList>
            <person name="Dong N."/>
            <person name="Zeng Y."/>
            <person name="Cai C."/>
            <person name="Sun C."/>
            <person name="Lu J."/>
            <person name="Liu C."/>
            <person name="Zhou H."/>
            <person name="Sun Q."/>
            <person name="Shu L."/>
            <person name="Wang H."/>
            <person name="Wang Y."/>
            <person name="Wang S."/>
            <person name="Wu C."/>
            <person name="Chan E.W."/>
            <person name="Chen G."/>
            <person name="Shen Z."/>
            <person name="Chen S."/>
            <person name="Zhang R."/>
        </authorList>
    </citation>
    <scope>NUCLEOTIDE SEQUENCE</scope>
    <source>
        <strain evidence="2">210</strain>
    </source>
</reference>
<accession>A0AAW7DJ05</accession>
<feature type="region of interest" description="Disordered" evidence="1">
    <location>
        <begin position="102"/>
        <end position="133"/>
    </location>
</feature>
<dbReference type="RefSeq" id="WP_286485683.1">
    <property type="nucleotide sequence ID" value="NZ_JACALR010000003.1"/>
</dbReference>
<proteinExistence type="predicted"/>
<comment type="caution">
    <text evidence="2">The sequence shown here is derived from an EMBL/GenBank/DDBJ whole genome shotgun (WGS) entry which is preliminary data.</text>
</comment>
<evidence type="ECO:0000256" key="1">
    <source>
        <dbReference type="SAM" id="MobiDB-lite"/>
    </source>
</evidence>
<gene>
    <name evidence="2" type="ORF">HX095_07675</name>
</gene>
<reference evidence="2" key="1">
    <citation type="submission" date="2020-06" db="EMBL/GenBank/DDBJ databases">
        <authorList>
            <person name="Dong N."/>
        </authorList>
    </citation>
    <scope>NUCLEOTIDE SEQUENCE</scope>
    <source>
        <strain evidence="2">210</strain>
    </source>
</reference>
<evidence type="ECO:0000313" key="3">
    <source>
        <dbReference type="Proteomes" id="UP001173578"/>
    </source>
</evidence>
<name>A0AAW7DJ05_9FLAO</name>
<sequence>MGDSNTPIHIYVKPTNGQRLDTKIGWLSLPKATSFKVSIKEYIDEKELIIKNHSKALKKIDDNYSKIFNQIKSEGQKSYDFIIKNYEEYLAGKVKKENYDANVEARKKADKERDKKYTETTNATEKKRKEMNF</sequence>